<dbReference type="InterPro" id="IPR034660">
    <property type="entry name" value="DinB/YfiT-like"/>
</dbReference>
<dbReference type="Proteomes" id="UP000514509">
    <property type="component" value="Chromosome"/>
</dbReference>
<accession>A0A7L7L8F9</accession>
<proteinExistence type="predicted"/>
<reference evidence="2 3" key="2">
    <citation type="submission" date="2020-08" db="EMBL/GenBank/DDBJ databases">
        <title>Adhaeribacter dokdonensis sp. nov., isolated from the rhizosphere of Elymus tsukushiensis, a plant native to the Dokdo Islands, Republic of Korea.</title>
        <authorList>
            <person name="Ghim S.Y."/>
        </authorList>
    </citation>
    <scope>NUCLEOTIDE SEQUENCE [LARGE SCALE GENOMIC DNA]</scope>
    <source>
        <strain evidence="2 3">KUDC8001</strain>
    </source>
</reference>
<dbReference type="RefSeq" id="WP_182416203.1">
    <property type="nucleotide sequence ID" value="NZ_CP055153.1"/>
</dbReference>
<dbReference type="Pfam" id="PF12867">
    <property type="entry name" value="DinB_2"/>
    <property type="match status" value="1"/>
</dbReference>
<dbReference type="KEGG" id="add:HUW48_13665"/>
<gene>
    <name evidence="2" type="ORF">HUW48_13665</name>
</gene>
<name>A0A7L7L8F9_9BACT</name>
<evidence type="ECO:0000259" key="1">
    <source>
        <dbReference type="Pfam" id="PF12867"/>
    </source>
</evidence>
<protein>
    <submittedName>
        <fullName evidence="2">DinB family protein</fullName>
    </submittedName>
</protein>
<keyword evidence="3" id="KW-1185">Reference proteome</keyword>
<dbReference type="Gene3D" id="1.20.120.450">
    <property type="entry name" value="dinb family like domain"/>
    <property type="match status" value="1"/>
</dbReference>
<dbReference type="AlphaFoldDB" id="A0A7L7L8F9"/>
<organism evidence="2 3">
    <name type="scientific">Adhaeribacter radiodurans</name>
    <dbReference type="NCBI Taxonomy" id="2745197"/>
    <lineage>
        <taxon>Bacteria</taxon>
        <taxon>Pseudomonadati</taxon>
        <taxon>Bacteroidota</taxon>
        <taxon>Cytophagia</taxon>
        <taxon>Cytophagales</taxon>
        <taxon>Hymenobacteraceae</taxon>
        <taxon>Adhaeribacter</taxon>
    </lineage>
</organism>
<dbReference type="EMBL" id="CP055153">
    <property type="protein sequence ID" value="QMU29023.1"/>
    <property type="molecule type" value="Genomic_DNA"/>
</dbReference>
<sequence>MEKYHLAQDVDVFGFAVETFPEGIGEAFDALQEKLPAGDNRSFYGISECTPAGIVYLATVCQKTKDEPQKYGYTPYVVEKGDYLAVTVCDWLTKTSSIKDIFTKMFTDARSDRSKPCVEIYLNDDEMLCLVKEKSSESTSLLELTAQVGPEFEKTAQDLLKLFSSFELAEINQPPQDGGWTAGQLVQHVIKVNSGFLRILNGPTVETIRKPDEQIPRIKANLLDFTFKRQAGDFVAPENKTYQKGVLVTTLEQIKSAINQVIQTTDLSQTCTGFEVPVFGFLTRLEAIHFVIYHTQRHTHQLKNILDQVTAQQTV</sequence>
<feature type="domain" description="DinB-like" evidence="1">
    <location>
        <begin position="151"/>
        <end position="302"/>
    </location>
</feature>
<evidence type="ECO:0000313" key="2">
    <source>
        <dbReference type="EMBL" id="QMU29023.1"/>
    </source>
</evidence>
<dbReference type="InterPro" id="IPR024775">
    <property type="entry name" value="DinB-like"/>
</dbReference>
<evidence type="ECO:0000313" key="3">
    <source>
        <dbReference type="Proteomes" id="UP000514509"/>
    </source>
</evidence>
<reference evidence="2 3" key="1">
    <citation type="submission" date="2020-06" db="EMBL/GenBank/DDBJ databases">
        <authorList>
            <person name="Hwang Y.J."/>
        </authorList>
    </citation>
    <scope>NUCLEOTIDE SEQUENCE [LARGE SCALE GENOMIC DNA]</scope>
    <source>
        <strain evidence="2 3">KUDC8001</strain>
    </source>
</reference>
<dbReference type="SUPFAM" id="SSF109854">
    <property type="entry name" value="DinB/YfiT-like putative metalloenzymes"/>
    <property type="match status" value="1"/>
</dbReference>